<dbReference type="STRING" id="1090322.MettiDRAFT_2515"/>
<sequence length="286" mass="31032">MGNMLKTTLLLASLTGLLVIVGQLLGGTSGMIIAFIFAIIMNFGSYWYSDKIVLKMYRAQEVTAAEAPQLYGIVQKLAMRADLPMPKVYIVNTSMPNAFATGRDPQHAAVAATTGILDLLDAEELEGVLAHELAHVKHRDTLISAVAATIAGVITMIATWVKWAAIFGGFGGRDSEGGGNIIGFLALAIVAPIAATVIQLAISRSREFSADEEGARISQKPWALASALEKLEYGSKNYRPRRNDVQASETTAHMFIVNPLKGHSLMNLFRTHPTTEERIRRLHAMQ</sequence>
<dbReference type="GO" id="GO:0005886">
    <property type="term" value="C:plasma membrane"/>
    <property type="evidence" value="ECO:0007669"/>
    <property type="project" value="UniProtKB-SubCell"/>
</dbReference>
<keyword evidence="2 11" id="KW-1003">Cell membrane</keyword>
<dbReference type="GO" id="GO:0004222">
    <property type="term" value="F:metalloendopeptidase activity"/>
    <property type="evidence" value="ECO:0007669"/>
    <property type="project" value="UniProtKB-UniRule"/>
</dbReference>
<feature type="active site" evidence="11">
    <location>
        <position position="132"/>
    </location>
</feature>
<keyword evidence="6 11" id="KW-0378">Hydrolase</keyword>
<keyword evidence="4 11" id="KW-0812">Transmembrane</keyword>
<dbReference type="InterPro" id="IPR001915">
    <property type="entry name" value="Peptidase_M48"/>
</dbReference>
<dbReference type="GO" id="GO:0008270">
    <property type="term" value="F:zinc ion binding"/>
    <property type="evidence" value="ECO:0007669"/>
    <property type="project" value="UniProtKB-UniRule"/>
</dbReference>
<dbReference type="NCBIfam" id="NF002826">
    <property type="entry name" value="PRK03001.1"/>
    <property type="match status" value="1"/>
</dbReference>
<comment type="subcellular location">
    <subcellularLocation>
        <location evidence="11">Cell membrane</location>
        <topology evidence="11">Multi-pass membrane protein</topology>
    </subcellularLocation>
</comment>
<comment type="cofactor">
    <cofactor evidence="11">
        <name>Zn(2+)</name>
        <dbReference type="ChEBI" id="CHEBI:29105"/>
    </cofactor>
    <text evidence="11">Binds 1 zinc ion per subunit.</text>
</comment>
<evidence type="ECO:0000256" key="5">
    <source>
        <dbReference type="ARBA" id="ARBA00022723"/>
    </source>
</evidence>
<keyword evidence="3 11" id="KW-0645">Protease</keyword>
<feature type="binding site" evidence="11">
    <location>
        <position position="207"/>
    </location>
    <ligand>
        <name>Zn(2+)</name>
        <dbReference type="ChEBI" id="CHEBI:29105"/>
        <note>catalytic</note>
    </ligand>
</feature>
<dbReference type="Proteomes" id="UP000019483">
    <property type="component" value="Unassembled WGS sequence"/>
</dbReference>
<organism evidence="13 14">
    <name type="scientific">Methanolobus tindarius DSM 2278</name>
    <dbReference type="NCBI Taxonomy" id="1090322"/>
    <lineage>
        <taxon>Archaea</taxon>
        <taxon>Methanobacteriati</taxon>
        <taxon>Methanobacteriota</taxon>
        <taxon>Stenosarchaea group</taxon>
        <taxon>Methanomicrobia</taxon>
        <taxon>Methanosarcinales</taxon>
        <taxon>Methanosarcinaceae</taxon>
        <taxon>Methanolobus</taxon>
    </lineage>
</organism>
<accession>W9DTT6</accession>
<name>W9DTT6_METTI</name>
<dbReference type="PANTHER" id="PTHR43221:SF2">
    <property type="entry name" value="PROTEASE HTPX HOMOLOG"/>
    <property type="match status" value="1"/>
</dbReference>
<dbReference type="EC" id="3.4.24.-" evidence="11"/>
<comment type="caution">
    <text evidence="13">The sequence shown here is derived from an EMBL/GenBank/DDBJ whole genome shotgun (WGS) entry which is preliminary data.</text>
</comment>
<evidence type="ECO:0000256" key="1">
    <source>
        <dbReference type="ARBA" id="ARBA00009779"/>
    </source>
</evidence>
<dbReference type="GO" id="GO:0006508">
    <property type="term" value="P:proteolysis"/>
    <property type="evidence" value="ECO:0007669"/>
    <property type="project" value="UniProtKB-KW"/>
</dbReference>
<dbReference type="EMBL" id="AZAJ01000001">
    <property type="protein sequence ID" value="ETA69025.1"/>
    <property type="molecule type" value="Genomic_DNA"/>
</dbReference>
<dbReference type="AlphaFoldDB" id="W9DTT6"/>
<keyword evidence="13" id="KW-0346">Stress response</keyword>
<keyword evidence="8 11" id="KW-1133">Transmembrane helix</keyword>
<dbReference type="OrthoDB" id="28389at2157"/>
<evidence type="ECO:0000256" key="7">
    <source>
        <dbReference type="ARBA" id="ARBA00022833"/>
    </source>
</evidence>
<dbReference type="Gene3D" id="3.30.2010.10">
    <property type="entry name" value="Metalloproteases ('zincins'), catalytic domain"/>
    <property type="match status" value="1"/>
</dbReference>
<keyword evidence="10 11" id="KW-0472">Membrane</keyword>
<keyword evidence="5 11" id="KW-0479">Metal-binding</keyword>
<proteinExistence type="inferred from homology"/>
<reference evidence="13 14" key="1">
    <citation type="submission" date="2013-08" db="EMBL/GenBank/DDBJ databases">
        <authorList>
            <consortium name="DOE Joint Genome Institute"/>
            <person name="Eisen J."/>
            <person name="Huntemann M."/>
            <person name="Han J."/>
            <person name="Chen A."/>
            <person name="Kyrpides N."/>
            <person name="Mavromatis K."/>
            <person name="Markowitz V."/>
            <person name="Palaniappan K."/>
            <person name="Ivanova N."/>
            <person name="Schaumberg A."/>
            <person name="Pati A."/>
            <person name="Liolios K."/>
            <person name="Nordberg H.P."/>
            <person name="Cantor M.N."/>
            <person name="Hua S.X."/>
            <person name="Woyke T."/>
        </authorList>
    </citation>
    <scope>NUCLEOTIDE SEQUENCE [LARGE SCALE GENOMIC DNA]</scope>
    <source>
        <strain evidence="13 14">DSM 2278</strain>
    </source>
</reference>
<evidence type="ECO:0000256" key="8">
    <source>
        <dbReference type="ARBA" id="ARBA00022989"/>
    </source>
</evidence>
<evidence type="ECO:0000256" key="9">
    <source>
        <dbReference type="ARBA" id="ARBA00023049"/>
    </source>
</evidence>
<evidence type="ECO:0000256" key="3">
    <source>
        <dbReference type="ARBA" id="ARBA00022670"/>
    </source>
</evidence>
<dbReference type="RefSeq" id="WP_023846159.1">
    <property type="nucleotide sequence ID" value="NZ_AZAJ01000001.1"/>
</dbReference>
<keyword evidence="7 11" id="KW-0862">Zinc</keyword>
<evidence type="ECO:0000256" key="2">
    <source>
        <dbReference type="ARBA" id="ARBA00022475"/>
    </source>
</evidence>
<dbReference type="Pfam" id="PF01435">
    <property type="entry name" value="Peptidase_M48"/>
    <property type="match status" value="1"/>
</dbReference>
<dbReference type="CDD" id="cd07336">
    <property type="entry name" value="M48B_HtpX_like"/>
    <property type="match status" value="1"/>
</dbReference>
<feature type="binding site" evidence="11">
    <location>
        <position position="131"/>
    </location>
    <ligand>
        <name>Zn(2+)</name>
        <dbReference type="ChEBI" id="CHEBI:29105"/>
        <note>catalytic</note>
    </ligand>
</feature>
<dbReference type="InterPro" id="IPR050083">
    <property type="entry name" value="HtpX_protease"/>
</dbReference>
<protein>
    <recommendedName>
        <fullName evidence="11">Protease HtpX homolog</fullName>
        <ecNumber evidence="11">3.4.24.-</ecNumber>
    </recommendedName>
</protein>
<feature type="binding site" evidence="11">
    <location>
        <position position="135"/>
    </location>
    <ligand>
        <name>Zn(2+)</name>
        <dbReference type="ChEBI" id="CHEBI:29105"/>
        <note>catalytic</note>
    </ligand>
</feature>
<keyword evidence="14" id="KW-1185">Reference proteome</keyword>
<evidence type="ECO:0000256" key="11">
    <source>
        <dbReference type="HAMAP-Rule" id="MF_00188"/>
    </source>
</evidence>
<keyword evidence="9 11" id="KW-0482">Metalloprotease</keyword>
<evidence type="ECO:0000256" key="4">
    <source>
        <dbReference type="ARBA" id="ARBA00022692"/>
    </source>
</evidence>
<feature type="transmembrane region" description="Helical" evidence="11">
    <location>
        <begin position="181"/>
        <end position="202"/>
    </location>
</feature>
<evidence type="ECO:0000313" key="13">
    <source>
        <dbReference type="EMBL" id="ETA69025.1"/>
    </source>
</evidence>
<evidence type="ECO:0000313" key="14">
    <source>
        <dbReference type="Proteomes" id="UP000019483"/>
    </source>
</evidence>
<evidence type="ECO:0000256" key="6">
    <source>
        <dbReference type="ARBA" id="ARBA00022801"/>
    </source>
</evidence>
<dbReference type="PANTHER" id="PTHR43221">
    <property type="entry name" value="PROTEASE HTPX"/>
    <property type="match status" value="1"/>
</dbReference>
<feature type="transmembrane region" description="Helical" evidence="11">
    <location>
        <begin position="32"/>
        <end position="49"/>
    </location>
</feature>
<evidence type="ECO:0000256" key="10">
    <source>
        <dbReference type="ARBA" id="ARBA00023136"/>
    </source>
</evidence>
<dbReference type="InterPro" id="IPR022919">
    <property type="entry name" value="Pept_M48_protease_HtpX"/>
</dbReference>
<feature type="domain" description="Peptidase M48" evidence="12">
    <location>
        <begin position="66"/>
        <end position="285"/>
    </location>
</feature>
<evidence type="ECO:0000259" key="12">
    <source>
        <dbReference type="Pfam" id="PF01435"/>
    </source>
</evidence>
<dbReference type="HAMAP" id="MF_00188">
    <property type="entry name" value="Pept_M48_protease_HtpX"/>
    <property type="match status" value="1"/>
</dbReference>
<gene>
    <name evidence="11" type="primary">htpX</name>
    <name evidence="13" type="ORF">MettiDRAFT_2515</name>
</gene>
<comment type="similarity">
    <text evidence="1 11">Belongs to the peptidase M48B family.</text>
</comment>
<feature type="transmembrane region" description="Helical" evidence="11">
    <location>
        <begin position="142"/>
        <end position="161"/>
    </location>
</feature>